<organism evidence="1 2">
    <name type="scientific">Reichenbachiella agarivorans</name>
    <dbReference type="NCBI Taxonomy" id="2979464"/>
    <lineage>
        <taxon>Bacteria</taxon>
        <taxon>Pseudomonadati</taxon>
        <taxon>Bacteroidota</taxon>
        <taxon>Cytophagia</taxon>
        <taxon>Cytophagales</taxon>
        <taxon>Reichenbachiellaceae</taxon>
        <taxon>Reichenbachiella</taxon>
    </lineage>
</organism>
<keyword evidence="2" id="KW-1185">Reference proteome</keyword>
<sequence>MRLIQATILSFVILISLSENSYGQQDKKVIQFSGIVVDMETEMGIPGVHIYAPKGGRGTTTNPYGYFSMAILEGDSLVVSSISYEKENIKVPTLPFNRDNFTVVITLQRDTTYLEELEVYPFPSEQMFKEAVLALQLPNQYDLDNMQQNVDRRMLNKMSQGLTMGADGNYEYYMNQQSAAYNRQFQPNSISLLNPFAWNQFIKSLKKKDSER</sequence>
<evidence type="ECO:0000313" key="2">
    <source>
        <dbReference type="Proteomes" id="UP001065174"/>
    </source>
</evidence>
<proteinExistence type="predicted"/>
<gene>
    <name evidence="1" type="ORF">N6H18_06600</name>
</gene>
<dbReference type="RefSeq" id="WP_262311051.1">
    <property type="nucleotide sequence ID" value="NZ_CP106679.1"/>
</dbReference>
<dbReference type="EMBL" id="CP106679">
    <property type="protein sequence ID" value="UXP33622.1"/>
    <property type="molecule type" value="Genomic_DNA"/>
</dbReference>
<dbReference type="SUPFAM" id="SSF49464">
    <property type="entry name" value="Carboxypeptidase regulatory domain-like"/>
    <property type="match status" value="1"/>
</dbReference>
<protein>
    <submittedName>
        <fullName evidence="1">Carboxypeptidase-like regulatory domain-containing protein</fullName>
    </submittedName>
</protein>
<dbReference type="InterPro" id="IPR008969">
    <property type="entry name" value="CarboxyPept-like_regulatory"/>
</dbReference>
<dbReference type="Proteomes" id="UP001065174">
    <property type="component" value="Chromosome"/>
</dbReference>
<name>A0ABY6CSX9_9BACT</name>
<accession>A0ABY6CSX9</accession>
<reference evidence="1" key="1">
    <citation type="submission" date="2022-09" db="EMBL/GenBank/DDBJ databases">
        <title>Comparative genomics and taxonomic characterization of three novel marine species of genus Reichenbachiella exhibiting antioxidant and polysaccharide degradation activities.</title>
        <authorList>
            <person name="Muhammad N."/>
            <person name="Lee Y.-J."/>
            <person name="Ko J."/>
            <person name="Kim S.-G."/>
        </authorList>
    </citation>
    <scope>NUCLEOTIDE SEQUENCE</scope>
    <source>
        <strain evidence="1">BKB1-1</strain>
    </source>
</reference>
<dbReference type="Pfam" id="PF13715">
    <property type="entry name" value="CarbopepD_reg_2"/>
    <property type="match status" value="1"/>
</dbReference>
<evidence type="ECO:0000313" key="1">
    <source>
        <dbReference type="EMBL" id="UXP33622.1"/>
    </source>
</evidence>